<dbReference type="Gene3D" id="3.40.50.1700">
    <property type="entry name" value="Glycoside hydrolase family 3 C-terminal domain"/>
    <property type="match status" value="1"/>
</dbReference>
<evidence type="ECO:0000313" key="8">
    <source>
        <dbReference type="EMBL" id="KAH0213108.1"/>
    </source>
</evidence>
<comment type="caution">
    <text evidence="8">The sequence shown here is derived from an EMBL/GenBank/DDBJ whole genome shotgun (WGS) entry which is preliminary data.</text>
</comment>
<dbReference type="InterPro" id="IPR036881">
    <property type="entry name" value="Glyco_hydro_3_C_sf"/>
</dbReference>
<dbReference type="GO" id="GO:0009251">
    <property type="term" value="P:glucan catabolic process"/>
    <property type="evidence" value="ECO:0007669"/>
    <property type="project" value="TreeGrafter"/>
</dbReference>
<keyword evidence="6" id="KW-0119">Carbohydrate metabolism</keyword>
<dbReference type="AlphaFoldDB" id="A0A9P8G8I3"/>
<proteinExistence type="inferred from homology"/>
<keyword evidence="6" id="KW-0624">Polysaccharide degradation</keyword>
<reference evidence="8" key="1">
    <citation type="journal article" date="2021" name="J Fungi (Basel)">
        <title>Virulence traits and population genomics of the black yeast Aureobasidium melanogenum.</title>
        <authorList>
            <person name="Cernosa A."/>
            <person name="Sun X."/>
            <person name="Gostincar C."/>
            <person name="Fang C."/>
            <person name="Gunde-Cimerman N."/>
            <person name="Song Z."/>
        </authorList>
    </citation>
    <scope>NUCLEOTIDE SEQUENCE</scope>
    <source>
        <strain evidence="8">EXF-8016</strain>
    </source>
</reference>
<accession>A0A9P8G8I3</accession>
<dbReference type="InterPro" id="IPR013783">
    <property type="entry name" value="Ig-like_fold"/>
</dbReference>
<comment type="catalytic activity">
    <reaction evidence="1">
        <text>Hydrolysis of terminal, non-reducing beta-D-glucosyl residues with release of beta-D-glucose.</text>
        <dbReference type="EC" id="3.2.1.21"/>
    </reaction>
</comment>
<evidence type="ECO:0000313" key="9">
    <source>
        <dbReference type="Proteomes" id="UP000767238"/>
    </source>
</evidence>
<dbReference type="EC" id="3.2.1.21" evidence="3"/>
<dbReference type="GO" id="GO:0008422">
    <property type="term" value="F:beta-glucosidase activity"/>
    <property type="evidence" value="ECO:0007669"/>
    <property type="project" value="UniProtKB-EC"/>
</dbReference>
<name>A0A9P8G8I3_AURME</name>
<dbReference type="EMBL" id="JAHFYH010000102">
    <property type="protein sequence ID" value="KAH0213108.1"/>
    <property type="molecule type" value="Genomic_DNA"/>
</dbReference>
<evidence type="ECO:0000256" key="4">
    <source>
        <dbReference type="ARBA" id="ARBA00022801"/>
    </source>
</evidence>
<keyword evidence="4 8" id="KW-0378">Hydrolase</keyword>
<evidence type="ECO:0000256" key="1">
    <source>
        <dbReference type="ARBA" id="ARBA00000448"/>
    </source>
</evidence>
<feature type="non-terminal residue" evidence="8">
    <location>
        <position position="256"/>
    </location>
</feature>
<reference evidence="8" key="2">
    <citation type="submission" date="2021-08" db="EMBL/GenBank/DDBJ databases">
        <authorList>
            <person name="Gostincar C."/>
            <person name="Sun X."/>
            <person name="Song Z."/>
            <person name="Gunde-Cimerman N."/>
        </authorList>
    </citation>
    <scope>NUCLEOTIDE SEQUENCE</scope>
    <source>
        <strain evidence="8">EXF-8016</strain>
    </source>
</reference>
<comment type="similarity">
    <text evidence="2">Belongs to the glycosyl hydrolase 3 family.</text>
</comment>
<evidence type="ECO:0000256" key="2">
    <source>
        <dbReference type="ARBA" id="ARBA00005336"/>
    </source>
</evidence>
<dbReference type="OrthoDB" id="3866341at2759"/>
<gene>
    <name evidence="8" type="ORF">KCV03_g9059</name>
</gene>
<evidence type="ECO:0000256" key="3">
    <source>
        <dbReference type="ARBA" id="ARBA00012744"/>
    </source>
</evidence>
<dbReference type="PANTHER" id="PTHR42715">
    <property type="entry name" value="BETA-GLUCOSIDASE"/>
    <property type="match status" value="1"/>
</dbReference>
<sequence>MGRKRSDYGTDVLYTPNSEVPQFNFQEGVFIDYRGFDHRNVTPVYEFGFGLSYTTFEYSGLTVQKLDVAEYKSTKGTSGPAPTYGTINNDTSAHTFPEHITRVPLYIYPWLNSTNLSDSYGAANFGDNSFIPENALNGSSFPYPPSSGANGGNPGLWDVLYHIRVNITNTGPIVGDEVPQLYVSLGGPYDPKVVLRGFERVTIDPGKTVQVTFPLARRDLANWDTEKQDWMISEYDKKVFVGSSSRDLPLSTVLEV</sequence>
<dbReference type="SMART" id="SM01217">
    <property type="entry name" value="Fn3_like"/>
    <property type="match status" value="1"/>
</dbReference>
<dbReference type="PANTHER" id="PTHR42715:SF29">
    <property type="entry name" value="BETA-GLUCOSIDASE A-RELATED"/>
    <property type="match status" value="1"/>
</dbReference>
<evidence type="ECO:0000256" key="6">
    <source>
        <dbReference type="ARBA" id="ARBA00023326"/>
    </source>
</evidence>
<keyword evidence="5" id="KW-0326">Glycosidase</keyword>
<dbReference type="InterPro" id="IPR050288">
    <property type="entry name" value="Cellulose_deg_GH3"/>
</dbReference>
<dbReference type="Gene3D" id="2.60.40.10">
    <property type="entry name" value="Immunoglobulins"/>
    <property type="match status" value="1"/>
</dbReference>
<evidence type="ECO:0000256" key="5">
    <source>
        <dbReference type="ARBA" id="ARBA00023295"/>
    </source>
</evidence>
<evidence type="ECO:0000259" key="7">
    <source>
        <dbReference type="SMART" id="SM01217"/>
    </source>
</evidence>
<dbReference type="Proteomes" id="UP000767238">
    <property type="component" value="Unassembled WGS sequence"/>
</dbReference>
<dbReference type="InterPro" id="IPR026891">
    <property type="entry name" value="Fn3-like"/>
</dbReference>
<dbReference type="Pfam" id="PF14310">
    <property type="entry name" value="Fn3-like"/>
    <property type="match status" value="1"/>
</dbReference>
<dbReference type="SUPFAM" id="SSF52279">
    <property type="entry name" value="Beta-D-glucan exohydrolase, C-terminal domain"/>
    <property type="match status" value="1"/>
</dbReference>
<organism evidence="8 9">
    <name type="scientific">Aureobasidium melanogenum</name>
    <name type="common">Aureobasidium pullulans var. melanogenum</name>
    <dbReference type="NCBI Taxonomy" id="46634"/>
    <lineage>
        <taxon>Eukaryota</taxon>
        <taxon>Fungi</taxon>
        <taxon>Dikarya</taxon>
        <taxon>Ascomycota</taxon>
        <taxon>Pezizomycotina</taxon>
        <taxon>Dothideomycetes</taxon>
        <taxon>Dothideomycetidae</taxon>
        <taxon>Dothideales</taxon>
        <taxon>Saccotheciaceae</taxon>
        <taxon>Aureobasidium</taxon>
    </lineage>
</organism>
<protein>
    <recommendedName>
        <fullName evidence="3">beta-glucosidase</fullName>
        <ecNumber evidence="3">3.2.1.21</ecNumber>
    </recommendedName>
</protein>
<feature type="domain" description="Fibronectin type III-like" evidence="7">
    <location>
        <begin position="177"/>
        <end position="245"/>
    </location>
</feature>